<dbReference type="CDD" id="cd00860">
    <property type="entry name" value="ThrRS_anticodon"/>
    <property type="match status" value="1"/>
</dbReference>
<dbReference type="Pfam" id="PF02824">
    <property type="entry name" value="TGS"/>
    <property type="match status" value="1"/>
</dbReference>
<comment type="subunit">
    <text evidence="13">Homodimer.</text>
</comment>
<dbReference type="CDD" id="cd01667">
    <property type="entry name" value="TGS_ThrRS"/>
    <property type="match status" value="1"/>
</dbReference>
<dbReference type="GO" id="GO:0005737">
    <property type="term" value="C:cytoplasm"/>
    <property type="evidence" value="ECO:0007669"/>
    <property type="project" value="UniProtKB-SubCell"/>
</dbReference>
<dbReference type="Gene3D" id="3.10.20.30">
    <property type="match status" value="1"/>
</dbReference>
<feature type="binding site" evidence="13">
    <location>
        <position position="511"/>
    </location>
    <ligand>
        <name>Zn(2+)</name>
        <dbReference type="ChEBI" id="CHEBI:29105"/>
        <note>catalytic</note>
    </ligand>
</feature>
<dbReference type="RefSeq" id="WP_084576922.1">
    <property type="nucleotide sequence ID" value="NZ_CP155572.1"/>
</dbReference>
<dbReference type="SUPFAM" id="SSF81271">
    <property type="entry name" value="TGS-like"/>
    <property type="match status" value="1"/>
</dbReference>
<dbReference type="InterPro" id="IPR018163">
    <property type="entry name" value="Thr/Ala-tRNA-synth_IIc_edit"/>
</dbReference>
<dbReference type="PANTHER" id="PTHR11451:SF44">
    <property type="entry name" value="THREONINE--TRNA LIGASE, CHLOROPLASTIC_MITOCHONDRIAL 2"/>
    <property type="match status" value="1"/>
</dbReference>
<evidence type="ECO:0000256" key="13">
    <source>
        <dbReference type="HAMAP-Rule" id="MF_00184"/>
    </source>
</evidence>
<evidence type="ECO:0000256" key="11">
    <source>
        <dbReference type="ARBA" id="ARBA00023146"/>
    </source>
</evidence>
<dbReference type="Pfam" id="PF07973">
    <property type="entry name" value="tRNA_SAD"/>
    <property type="match status" value="1"/>
</dbReference>
<keyword evidence="10 13" id="KW-0648">Protein biosynthesis</keyword>
<evidence type="ECO:0000256" key="12">
    <source>
        <dbReference type="ARBA" id="ARBA00049515"/>
    </source>
</evidence>
<dbReference type="InterPro" id="IPR012947">
    <property type="entry name" value="tRNA_SAD"/>
</dbReference>
<proteinExistence type="inferred from homology"/>
<dbReference type="FunFam" id="3.30.980.10:FF:000005">
    <property type="entry name" value="Threonyl-tRNA synthetase, mitochondrial"/>
    <property type="match status" value="1"/>
</dbReference>
<dbReference type="SUPFAM" id="SSF55681">
    <property type="entry name" value="Class II aaRS and biotin synthetases"/>
    <property type="match status" value="1"/>
</dbReference>
<dbReference type="Gene3D" id="3.40.50.800">
    <property type="entry name" value="Anticodon-binding domain"/>
    <property type="match status" value="1"/>
</dbReference>
<dbReference type="InterPro" id="IPR002314">
    <property type="entry name" value="aa-tRNA-synt_IIb"/>
</dbReference>
<keyword evidence="2 13" id="KW-0963">Cytoplasm</keyword>
<evidence type="ECO:0000256" key="7">
    <source>
        <dbReference type="ARBA" id="ARBA00022833"/>
    </source>
</evidence>
<dbReference type="GO" id="GO:0005524">
    <property type="term" value="F:ATP binding"/>
    <property type="evidence" value="ECO:0007669"/>
    <property type="project" value="UniProtKB-UniRule"/>
</dbReference>
<evidence type="ECO:0000256" key="9">
    <source>
        <dbReference type="ARBA" id="ARBA00022884"/>
    </source>
</evidence>
<dbReference type="HAMAP" id="MF_00184">
    <property type="entry name" value="Thr_tRNA_synth"/>
    <property type="match status" value="1"/>
</dbReference>
<dbReference type="PROSITE" id="PS50862">
    <property type="entry name" value="AA_TRNA_LIGASE_II"/>
    <property type="match status" value="1"/>
</dbReference>
<evidence type="ECO:0000313" key="17">
    <source>
        <dbReference type="Proteomes" id="UP000192738"/>
    </source>
</evidence>
<keyword evidence="3 13" id="KW-0820">tRNA-binding</keyword>
<comment type="catalytic activity">
    <reaction evidence="12 13">
        <text>tRNA(Thr) + L-threonine + ATP = L-threonyl-tRNA(Thr) + AMP + diphosphate + H(+)</text>
        <dbReference type="Rhea" id="RHEA:24624"/>
        <dbReference type="Rhea" id="RHEA-COMP:9670"/>
        <dbReference type="Rhea" id="RHEA-COMP:9704"/>
        <dbReference type="ChEBI" id="CHEBI:15378"/>
        <dbReference type="ChEBI" id="CHEBI:30616"/>
        <dbReference type="ChEBI" id="CHEBI:33019"/>
        <dbReference type="ChEBI" id="CHEBI:57926"/>
        <dbReference type="ChEBI" id="CHEBI:78442"/>
        <dbReference type="ChEBI" id="CHEBI:78534"/>
        <dbReference type="ChEBI" id="CHEBI:456215"/>
        <dbReference type="EC" id="6.1.1.3"/>
    </reaction>
</comment>
<dbReference type="InterPro" id="IPR004095">
    <property type="entry name" value="TGS"/>
</dbReference>
<dbReference type="GO" id="GO:0140096">
    <property type="term" value="F:catalytic activity, acting on a protein"/>
    <property type="evidence" value="ECO:0007669"/>
    <property type="project" value="UniProtKB-ARBA"/>
</dbReference>
<evidence type="ECO:0000259" key="15">
    <source>
        <dbReference type="PROSITE" id="PS51880"/>
    </source>
</evidence>
<dbReference type="NCBIfam" id="TIGR00418">
    <property type="entry name" value="thrS"/>
    <property type="match status" value="1"/>
</dbReference>
<dbReference type="Gene3D" id="3.30.930.10">
    <property type="entry name" value="Bira Bifunctional Protein, Domain 2"/>
    <property type="match status" value="1"/>
</dbReference>
<keyword evidence="4 13" id="KW-0436">Ligase</keyword>
<dbReference type="InterPro" id="IPR047246">
    <property type="entry name" value="ThrRS_anticodon"/>
</dbReference>
<dbReference type="Gene3D" id="3.30.54.20">
    <property type="match status" value="1"/>
</dbReference>
<comment type="caution">
    <text evidence="13">Lacks conserved residue(s) required for the propagation of feature annotation.</text>
</comment>
<feature type="binding site" evidence="13">
    <location>
        <position position="335"/>
    </location>
    <ligand>
        <name>Zn(2+)</name>
        <dbReference type="ChEBI" id="CHEBI:29105"/>
        <note>catalytic</note>
    </ligand>
</feature>
<dbReference type="InterPro" id="IPR045864">
    <property type="entry name" value="aa-tRNA-synth_II/BPL/LPL"/>
</dbReference>
<dbReference type="PRINTS" id="PR01047">
    <property type="entry name" value="TRNASYNTHTHR"/>
</dbReference>
<dbReference type="GO" id="GO:0004829">
    <property type="term" value="F:threonine-tRNA ligase activity"/>
    <property type="evidence" value="ECO:0007669"/>
    <property type="project" value="UniProtKB-UniRule"/>
</dbReference>
<comment type="cofactor">
    <cofactor evidence="13">
        <name>Zn(2+)</name>
        <dbReference type="ChEBI" id="CHEBI:29105"/>
    </cofactor>
    <text evidence="13">Binds 1 zinc ion per subunit.</text>
</comment>
<evidence type="ECO:0000256" key="8">
    <source>
        <dbReference type="ARBA" id="ARBA00022840"/>
    </source>
</evidence>
<dbReference type="InterPro" id="IPR012676">
    <property type="entry name" value="TGS-like"/>
</dbReference>
<feature type="binding site" evidence="13">
    <location>
        <position position="386"/>
    </location>
    <ligand>
        <name>Zn(2+)</name>
        <dbReference type="ChEBI" id="CHEBI:29105"/>
        <note>catalytic</note>
    </ligand>
</feature>
<name>A0A1W2DB07_9FIRM</name>
<reference evidence="16 17" key="1">
    <citation type="submission" date="2017-04" db="EMBL/GenBank/DDBJ databases">
        <authorList>
            <person name="Afonso C.L."/>
            <person name="Miller P.J."/>
            <person name="Scott M.A."/>
            <person name="Spackman E."/>
            <person name="Goraichik I."/>
            <person name="Dimitrov K.M."/>
            <person name="Suarez D.L."/>
            <person name="Swayne D.E."/>
        </authorList>
    </citation>
    <scope>NUCLEOTIDE SEQUENCE [LARGE SCALE GENOMIC DNA]</scope>
    <source>
        <strain evidence="16 17">DSM 5090</strain>
    </source>
</reference>
<keyword evidence="11 13" id="KW-0030">Aminoacyl-tRNA synthetase</keyword>
<dbReference type="Gene3D" id="3.30.980.10">
    <property type="entry name" value="Threonyl-trna Synthetase, Chain A, domain 2"/>
    <property type="match status" value="1"/>
</dbReference>
<dbReference type="InterPro" id="IPR006195">
    <property type="entry name" value="aa-tRNA-synth_II"/>
</dbReference>
<evidence type="ECO:0000256" key="4">
    <source>
        <dbReference type="ARBA" id="ARBA00022598"/>
    </source>
</evidence>
<dbReference type="InterPro" id="IPR033728">
    <property type="entry name" value="ThrRS_core"/>
</dbReference>
<feature type="domain" description="Aminoacyl-transfer RNA synthetases class-II family profile" evidence="14">
    <location>
        <begin position="268"/>
        <end position="534"/>
    </location>
</feature>
<evidence type="ECO:0000256" key="2">
    <source>
        <dbReference type="ARBA" id="ARBA00022490"/>
    </source>
</evidence>
<dbReference type="InterPro" id="IPR002320">
    <property type="entry name" value="Thr-tRNA-ligase_IIa"/>
</dbReference>
<dbReference type="SUPFAM" id="SSF55186">
    <property type="entry name" value="ThrRS/AlaRS common domain"/>
    <property type="match status" value="1"/>
</dbReference>
<dbReference type="InterPro" id="IPR012675">
    <property type="entry name" value="Beta-grasp_dom_sf"/>
</dbReference>
<dbReference type="EMBL" id="FWXI01000014">
    <property type="protein sequence ID" value="SMC94434.1"/>
    <property type="molecule type" value="Genomic_DNA"/>
</dbReference>
<accession>A0A1W2DB07</accession>
<evidence type="ECO:0000256" key="6">
    <source>
        <dbReference type="ARBA" id="ARBA00022741"/>
    </source>
</evidence>
<dbReference type="FunFam" id="3.30.930.10:FF:000002">
    <property type="entry name" value="Threonine--tRNA ligase"/>
    <property type="match status" value="1"/>
</dbReference>
<keyword evidence="5 13" id="KW-0479">Metal-binding</keyword>
<keyword evidence="8 13" id="KW-0067">ATP-binding</keyword>
<dbReference type="SMART" id="SM00863">
    <property type="entry name" value="tRNA_SAD"/>
    <property type="match status" value="1"/>
</dbReference>
<evidence type="ECO:0000256" key="10">
    <source>
        <dbReference type="ARBA" id="ARBA00022917"/>
    </source>
</evidence>
<dbReference type="GO" id="GO:0016740">
    <property type="term" value="F:transferase activity"/>
    <property type="evidence" value="ECO:0007669"/>
    <property type="project" value="UniProtKB-ARBA"/>
</dbReference>
<dbReference type="FunFam" id="3.30.54.20:FF:000002">
    <property type="entry name" value="Threonine--tRNA ligase"/>
    <property type="match status" value="1"/>
</dbReference>
<dbReference type="Pfam" id="PF00587">
    <property type="entry name" value="tRNA-synt_2b"/>
    <property type="match status" value="1"/>
</dbReference>
<dbReference type="OrthoDB" id="9802304at2"/>
<dbReference type="FunFam" id="3.40.50.800:FF:000001">
    <property type="entry name" value="Threonine--tRNA ligase"/>
    <property type="match status" value="1"/>
</dbReference>
<dbReference type="Proteomes" id="UP000192738">
    <property type="component" value="Unassembled WGS sequence"/>
</dbReference>
<keyword evidence="17" id="KW-1185">Reference proteome</keyword>
<evidence type="ECO:0000313" key="16">
    <source>
        <dbReference type="EMBL" id="SMC94434.1"/>
    </source>
</evidence>
<dbReference type="SUPFAM" id="SSF52954">
    <property type="entry name" value="Class II aaRS ABD-related"/>
    <property type="match status" value="1"/>
</dbReference>
<dbReference type="GO" id="GO:0006435">
    <property type="term" value="P:threonyl-tRNA aminoacylation"/>
    <property type="evidence" value="ECO:0007669"/>
    <property type="project" value="UniProtKB-UniRule"/>
</dbReference>
<comment type="subcellular location">
    <subcellularLocation>
        <location evidence="13">Cytoplasm</location>
    </subcellularLocation>
</comment>
<dbReference type="AlphaFoldDB" id="A0A1W2DB07"/>
<evidence type="ECO:0000256" key="3">
    <source>
        <dbReference type="ARBA" id="ARBA00022555"/>
    </source>
</evidence>
<dbReference type="CDD" id="cd00771">
    <property type="entry name" value="ThrRS_core"/>
    <property type="match status" value="1"/>
</dbReference>
<dbReference type="EC" id="6.1.1.3" evidence="13"/>
<feature type="domain" description="TGS" evidence="15">
    <location>
        <begin position="1"/>
        <end position="63"/>
    </location>
</feature>
<keyword evidence="7 13" id="KW-0862">Zinc</keyword>
<dbReference type="PANTHER" id="PTHR11451">
    <property type="entry name" value="THREONINE-TRNA LIGASE"/>
    <property type="match status" value="1"/>
</dbReference>
<keyword evidence="6 13" id="KW-0547">Nucleotide-binding</keyword>
<evidence type="ECO:0000259" key="14">
    <source>
        <dbReference type="PROSITE" id="PS50862"/>
    </source>
</evidence>
<comment type="similarity">
    <text evidence="1 13">Belongs to the class-II aminoacyl-tRNA synthetase family.</text>
</comment>
<protein>
    <recommendedName>
        <fullName evidence="13">Threonine--tRNA ligase</fullName>
        <ecNumber evidence="13">6.1.1.3</ecNumber>
    </recommendedName>
    <alternativeName>
        <fullName evidence="13">Threonyl-tRNA synthetase</fullName>
        <shortName evidence="13">ThrRS</shortName>
    </alternativeName>
</protein>
<sequence length="636" mass="72461">MNKIKMTLKDGAVREVEQGITLAQAAESISRNLAKAALVAKVDGKVIDLSAKLEKDAAVEFLTFEDAEGKDALRHTSSHILAQAVKRLYDDVKIGIGPAIANGFYYDFDTTHIFTPEDLGKIQAEMETIVKENLPLERRTVSRDEAIELFGEQGEVYKQELIRDLPEDVQISLYKQGEFVDLCAGPHVHSTGRVKAIKLQSIAGAYWRGDEKRKMLQRIYGTSFEKKADLEAYITMMEEAAKRDHRKLGRELDLFSIQDEGPGFPFFHPKGMVIRNELEAFWRKLHVKYGYQEIKTPIILHQKLWQQSGHWDHYRQNMYFTKIDEEGYAVKPMNCPGGILIYRTQHHSYRDFPLRTCELGLVHRHEISGALHGLMRVRSFTQDDSHIFMLPSQIKAEIKKVIELFNTVYSVFGLSYHAELSTKPAKAMGSDEIWETATTALREALEELDMPFKINPGDGAFYGPKIDFHLKDSIGRTWQCGTIQLDMLMPEKFDLTYIGEDGLKHRPVMIHRVAYGSIERFIGILIEHFAGAFPIWLAPVQVKILPISERHADYAREIAQEMRDQDIRVDVDDRNEKIGYKIREAQLEKVPYMLVVGDKEAETRCVAVRKRGQGDIGAMPVDSFVTTVIAEIAAKS</sequence>
<gene>
    <name evidence="13" type="primary">thrS</name>
    <name evidence="16" type="ORF">SAMN04488500_114110</name>
</gene>
<dbReference type="GO" id="GO:0000049">
    <property type="term" value="F:tRNA binding"/>
    <property type="evidence" value="ECO:0007669"/>
    <property type="project" value="UniProtKB-KW"/>
</dbReference>
<dbReference type="InterPro" id="IPR004154">
    <property type="entry name" value="Anticodon-bd"/>
</dbReference>
<evidence type="ECO:0000256" key="1">
    <source>
        <dbReference type="ARBA" id="ARBA00008226"/>
    </source>
</evidence>
<keyword evidence="9 13" id="KW-0694">RNA-binding</keyword>
<dbReference type="Pfam" id="PF03129">
    <property type="entry name" value="HGTP_anticodon"/>
    <property type="match status" value="1"/>
</dbReference>
<organism evidence="16 17">
    <name type="scientific">Sporomusa malonica</name>
    <dbReference type="NCBI Taxonomy" id="112901"/>
    <lineage>
        <taxon>Bacteria</taxon>
        <taxon>Bacillati</taxon>
        <taxon>Bacillota</taxon>
        <taxon>Negativicutes</taxon>
        <taxon>Selenomonadales</taxon>
        <taxon>Sporomusaceae</taxon>
        <taxon>Sporomusa</taxon>
    </lineage>
</organism>
<dbReference type="PROSITE" id="PS51880">
    <property type="entry name" value="TGS"/>
    <property type="match status" value="1"/>
</dbReference>
<dbReference type="GO" id="GO:0046872">
    <property type="term" value="F:metal ion binding"/>
    <property type="evidence" value="ECO:0007669"/>
    <property type="project" value="UniProtKB-KW"/>
</dbReference>
<evidence type="ECO:0000256" key="5">
    <source>
        <dbReference type="ARBA" id="ARBA00022723"/>
    </source>
</evidence>
<dbReference type="STRING" id="112901.SAMN04488500_114110"/>
<dbReference type="InterPro" id="IPR036621">
    <property type="entry name" value="Anticodon-bd_dom_sf"/>
</dbReference>